<evidence type="ECO:0000256" key="5">
    <source>
        <dbReference type="ARBA" id="ARBA00023015"/>
    </source>
</evidence>
<dbReference type="PROSITE" id="PS50110">
    <property type="entry name" value="RESPONSE_REGULATORY"/>
    <property type="match status" value="1"/>
</dbReference>
<keyword evidence="7" id="KW-0804">Transcription</keyword>
<name>A0A7W2I523_9BURK</name>
<evidence type="ECO:0000313" key="12">
    <source>
        <dbReference type="EMBL" id="MBA5603873.1"/>
    </source>
</evidence>
<dbReference type="GO" id="GO:0000156">
    <property type="term" value="F:phosphorelay response regulator activity"/>
    <property type="evidence" value="ECO:0007669"/>
    <property type="project" value="TreeGrafter"/>
</dbReference>
<keyword evidence="6 9" id="KW-0238">DNA-binding</keyword>
<evidence type="ECO:0000256" key="3">
    <source>
        <dbReference type="ARBA" id="ARBA00022553"/>
    </source>
</evidence>
<dbReference type="InterPro" id="IPR001867">
    <property type="entry name" value="OmpR/PhoB-type_DNA-bd"/>
</dbReference>
<dbReference type="GO" id="GO:0032993">
    <property type="term" value="C:protein-DNA complex"/>
    <property type="evidence" value="ECO:0007669"/>
    <property type="project" value="TreeGrafter"/>
</dbReference>
<dbReference type="CDD" id="cd17624">
    <property type="entry name" value="REC_OmpR_PmrA-like"/>
    <property type="match status" value="1"/>
</dbReference>
<dbReference type="InterPro" id="IPR039420">
    <property type="entry name" value="WalR-like"/>
</dbReference>
<dbReference type="SMART" id="SM00448">
    <property type="entry name" value="REC"/>
    <property type="match status" value="1"/>
</dbReference>
<evidence type="ECO:0000256" key="9">
    <source>
        <dbReference type="PROSITE-ProRule" id="PRU01091"/>
    </source>
</evidence>
<dbReference type="EMBL" id="JACEZS010000001">
    <property type="protein sequence ID" value="MBA5603873.1"/>
    <property type="molecule type" value="Genomic_DNA"/>
</dbReference>
<sequence length="225" mass="24682">MRILLVEDDPQLGRATQIGLDQSGYAVDWVQSAESALTAARLHHYDCVLLDLGLPQMDGMQVLRSLRGNGYGGAILIVTARDQVPDRIAGLDGGADDFIIKPFDLDELAARIRAASRRAAGRTQELLTHGTLEIDTAARQVRNAGQPVPLTNKEYGILLMLVENRGRVLSREQLEETLYSWGEEVESNAIQVHIHHLRRKLGKELIRTVHAVGYTIDPAPAGPAP</sequence>
<evidence type="ECO:0000256" key="4">
    <source>
        <dbReference type="ARBA" id="ARBA00023012"/>
    </source>
</evidence>
<organism evidence="12 13">
    <name type="scientific">Rugamonas fusca</name>
    <dbReference type="NCBI Taxonomy" id="2758568"/>
    <lineage>
        <taxon>Bacteria</taxon>
        <taxon>Pseudomonadati</taxon>
        <taxon>Pseudomonadota</taxon>
        <taxon>Betaproteobacteria</taxon>
        <taxon>Burkholderiales</taxon>
        <taxon>Oxalobacteraceae</taxon>
        <taxon>Telluria group</taxon>
        <taxon>Rugamonas</taxon>
    </lineage>
</organism>
<evidence type="ECO:0000259" key="10">
    <source>
        <dbReference type="PROSITE" id="PS50110"/>
    </source>
</evidence>
<dbReference type="Gene3D" id="3.40.50.2300">
    <property type="match status" value="1"/>
</dbReference>
<dbReference type="Proteomes" id="UP000566711">
    <property type="component" value="Unassembled WGS sequence"/>
</dbReference>
<dbReference type="CDD" id="cd00383">
    <property type="entry name" value="trans_reg_C"/>
    <property type="match status" value="1"/>
</dbReference>
<accession>A0A7W2I523</accession>
<feature type="modified residue" description="4-aspartylphosphate" evidence="8">
    <location>
        <position position="51"/>
    </location>
</feature>
<comment type="caution">
    <text evidence="12">The sequence shown here is derived from an EMBL/GenBank/DDBJ whole genome shotgun (WGS) entry which is preliminary data.</text>
</comment>
<keyword evidence="5" id="KW-0805">Transcription regulation</keyword>
<dbReference type="SUPFAM" id="SSF52172">
    <property type="entry name" value="CheY-like"/>
    <property type="match status" value="1"/>
</dbReference>
<keyword evidence="13" id="KW-1185">Reference proteome</keyword>
<reference evidence="12 13" key="1">
    <citation type="submission" date="2020-07" db="EMBL/GenBank/DDBJ databases">
        <title>Novel species isolated from subtropical streams in China.</title>
        <authorList>
            <person name="Lu H."/>
        </authorList>
    </citation>
    <scope>NUCLEOTIDE SEQUENCE [LARGE SCALE GENOMIC DNA]</scope>
    <source>
        <strain evidence="12 13">FT3S</strain>
    </source>
</reference>
<feature type="domain" description="OmpR/PhoB-type" evidence="11">
    <location>
        <begin position="124"/>
        <end position="218"/>
    </location>
</feature>
<dbReference type="InterPro" id="IPR011006">
    <property type="entry name" value="CheY-like_superfamily"/>
</dbReference>
<dbReference type="Gene3D" id="6.10.250.690">
    <property type="match status" value="1"/>
</dbReference>
<dbReference type="Gene3D" id="1.10.10.10">
    <property type="entry name" value="Winged helix-like DNA-binding domain superfamily/Winged helix DNA-binding domain"/>
    <property type="match status" value="1"/>
</dbReference>
<keyword evidence="2" id="KW-0963">Cytoplasm</keyword>
<dbReference type="RefSeq" id="WP_182213053.1">
    <property type="nucleotide sequence ID" value="NZ_JACEZS010000001.1"/>
</dbReference>
<dbReference type="PANTHER" id="PTHR48111">
    <property type="entry name" value="REGULATOR OF RPOS"/>
    <property type="match status" value="1"/>
</dbReference>
<dbReference type="FunFam" id="3.40.50.2300:FF:000002">
    <property type="entry name" value="DNA-binding response regulator PhoP"/>
    <property type="match status" value="1"/>
</dbReference>
<evidence type="ECO:0000256" key="1">
    <source>
        <dbReference type="ARBA" id="ARBA00004496"/>
    </source>
</evidence>
<evidence type="ECO:0000256" key="6">
    <source>
        <dbReference type="ARBA" id="ARBA00023125"/>
    </source>
</evidence>
<proteinExistence type="predicted"/>
<dbReference type="Pfam" id="PF00072">
    <property type="entry name" value="Response_reg"/>
    <property type="match status" value="1"/>
</dbReference>
<evidence type="ECO:0000259" key="11">
    <source>
        <dbReference type="PROSITE" id="PS51755"/>
    </source>
</evidence>
<feature type="domain" description="Response regulatory" evidence="10">
    <location>
        <begin position="2"/>
        <end position="116"/>
    </location>
</feature>
<evidence type="ECO:0000256" key="2">
    <source>
        <dbReference type="ARBA" id="ARBA00022490"/>
    </source>
</evidence>
<keyword evidence="4" id="KW-0902">Two-component regulatory system</keyword>
<evidence type="ECO:0000313" key="13">
    <source>
        <dbReference type="Proteomes" id="UP000566711"/>
    </source>
</evidence>
<dbReference type="InterPro" id="IPR001789">
    <property type="entry name" value="Sig_transdc_resp-reg_receiver"/>
</dbReference>
<comment type="subcellular location">
    <subcellularLocation>
        <location evidence="1">Cytoplasm</location>
    </subcellularLocation>
</comment>
<dbReference type="GO" id="GO:0006355">
    <property type="term" value="P:regulation of DNA-templated transcription"/>
    <property type="evidence" value="ECO:0007669"/>
    <property type="project" value="InterPro"/>
</dbReference>
<protein>
    <submittedName>
        <fullName evidence="12">Response regulator transcription factor</fullName>
    </submittedName>
</protein>
<dbReference type="InterPro" id="IPR036388">
    <property type="entry name" value="WH-like_DNA-bd_sf"/>
</dbReference>
<keyword evidence="3 8" id="KW-0597">Phosphoprotein</keyword>
<dbReference type="GO" id="GO:0000976">
    <property type="term" value="F:transcription cis-regulatory region binding"/>
    <property type="evidence" value="ECO:0007669"/>
    <property type="project" value="TreeGrafter"/>
</dbReference>
<feature type="DNA-binding region" description="OmpR/PhoB-type" evidence="9">
    <location>
        <begin position="124"/>
        <end position="218"/>
    </location>
</feature>
<gene>
    <name evidence="12" type="ORF">H3H36_00660</name>
</gene>
<evidence type="ECO:0000256" key="8">
    <source>
        <dbReference type="PROSITE-ProRule" id="PRU00169"/>
    </source>
</evidence>
<dbReference type="SMART" id="SM00862">
    <property type="entry name" value="Trans_reg_C"/>
    <property type="match status" value="1"/>
</dbReference>
<dbReference type="AlphaFoldDB" id="A0A7W2I523"/>
<dbReference type="GO" id="GO:0005829">
    <property type="term" value="C:cytosol"/>
    <property type="evidence" value="ECO:0007669"/>
    <property type="project" value="TreeGrafter"/>
</dbReference>
<evidence type="ECO:0000256" key="7">
    <source>
        <dbReference type="ARBA" id="ARBA00023163"/>
    </source>
</evidence>
<dbReference type="PROSITE" id="PS51755">
    <property type="entry name" value="OMPR_PHOB"/>
    <property type="match status" value="1"/>
</dbReference>
<dbReference type="PANTHER" id="PTHR48111:SF35">
    <property type="entry name" value="TRANSCRIPTIONAL REGULATORY PROTEIN QSEB"/>
    <property type="match status" value="1"/>
</dbReference>
<dbReference type="Pfam" id="PF00486">
    <property type="entry name" value="Trans_reg_C"/>
    <property type="match status" value="1"/>
</dbReference>